<sequence length="212" mass="22180">MKNLILVGGGGHCKSVIEVIKGLPEYNIVGVLDPCFDSTQEKFVQDVPIIGNDDDISRYISMGHSFVVTVGQIKSPKIRIKLFGLIKSQSGKLPAIVAKTAYVSNNSSVADGTVVLNNAIINCNCNIGVGAIINSGAIIEHDCCIGDYCHIAPGTVLSGDVKVDNSTFIGANSVMVQGVQVGRESVIGAGSVVNKNVPNSQVWAGNPAQRIS</sequence>
<comment type="similarity">
    <text evidence="1">Belongs to the transferase hexapeptide repeat family.</text>
</comment>
<name>A0ABT5XLU8_9FLAO</name>
<dbReference type="InterPro" id="IPR050179">
    <property type="entry name" value="Trans_hexapeptide_repeat"/>
</dbReference>
<proteinExistence type="inferred from homology"/>
<dbReference type="PANTHER" id="PTHR43300:SF7">
    <property type="entry name" value="UDP-N-ACETYLBACILLOSAMINE N-ACETYLTRANSFERASE"/>
    <property type="match status" value="1"/>
</dbReference>
<protein>
    <submittedName>
        <fullName evidence="3">NeuD/PglB/VioB family sugar acetyltransferase</fullName>
    </submittedName>
</protein>
<gene>
    <name evidence="3" type="ORF">PY091_06525</name>
</gene>
<dbReference type="PANTHER" id="PTHR43300">
    <property type="entry name" value="ACETYLTRANSFERASE"/>
    <property type="match status" value="1"/>
</dbReference>
<dbReference type="InterPro" id="IPR020019">
    <property type="entry name" value="AcTrfase_PglD-like"/>
</dbReference>
<keyword evidence="4" id="KW-1185">Reference proteome</keyword>
<comment type="caution">
    <text evidence="3">The sequence shown here is derived from an EMBL/GenBank/DDBJ whole genome shotgun (WGS) entry which is preliminary data.</text>
</comment>
<reference evidence="3 4" key="1">
    <citation type="submission" date="2023-03" db="EMBL/GenBank/DDBJ databases">
        <title>Muricauda XX sp. nov. and Muricauda XXX sp. nov., two novel species isolated from Okinawa Trough.</title>
        <authorList>
            <person name="Cao W."/>
            <person name="Deng X."/>
        </authorList>
    </citation>
    <scope>NUCLEOTIDE SEQUENCE [LARGE SCALE GENOMIC DNA]</scope>
    <source>
        <strain evidence="3 4">81s02</strain>
    </source>
</reference>
<feature type="domain" description="PglD N-terminal" evidence="2">
    <location>
        <begin position="3"/>
        <end position="79"/>
    </location>
</feature>
<dbReference type="InterPro" id="IPR001451">
    <property type="entry name" value="Hexapep"/>
</dbReference>
<dbReference type="InterPro" id="IPR011004">
    <property type="entry name" value="Trimer_LpxA-like_sf"/>
</dbReference>
<dbReference type="Pfam" id="PF14602">
    <property type="entry name" value="Hexapep_2"/>
    <property type="match status" value="1"/>
</dbReference>
<evidence type="ECO:0000256" key="1">
    <source>
        <dbReference type="ARBA" id="ARBA00007274"/>
    </source>
</evidence>
<dbReference type="Proteomes" id="UP001217083">
    <property type="component" value="Unassembled WGS sequence"/>
</dbReference>
<dbReference type="EMBL" id="JARFVA010000002">
    <property type="protein sequence ID" value="MDF0706864.1"/>
    <property type="molecule type" value="Genomic_DNA"/>
</dbReference>
<evidence type="ECO:0000313" key="4">
    <source>
        <dbReference type="Proteomes" id="UP001217083"/>
    </source>
</evidence>
<organism evidence="3 4">
    <name type="scientific">Flagellimonas okinawensis</name>
    <dbReference type="NCBI Taxonomy" id="3031324"/>
    <lineage>
        <taxon>Bacteria</taxon>
        <taxon>Pseudomonadati</taxon>
        <taxon>Bacteroidota</taxon>
        <taxon>Flavobacteriia</taxon>
        <taxon>Flavobacteriales</taxon>
        <taxon>Flavobacteriaceae</taxon>
        <taxon>Flagellimonas</taxon>
    </lineage>
</organism>
<dbReference type="SUPFAM" id="SSF51161">
    <property type="entry name" value="Trimeric LpxA-like enzymes"/>
    <property type="match status" value="1"/>
</dbReference>
<accession>A0ABT5XLU8</accession>
<dbReference type="CDD" id="cd03360">
    <property type="entry name" value="LbH_AT_putative"/>
    <property type="match status" value="1"/>
</dbReference>
<dbReference type="Gene3D" id="3.40.50.20">
    <property type="match status" value="1"/>
</dbReference>
<dbReference type="RefSeq" id="WP_275648902.1">
    <property type="nucleotide sequence ID" value="NZ_JARFVA010000002.1"/>
</dbReference>
<dbReference type="Pfam" id="PF00132">
    <property type="entry name" value="Hexapep"/>
    <property type="match status" value="1"/>
</dbReference>
<dbReference type="NCBIfam" id="TIGR03570">
    <property type="entry name" value="NeuD_NnaD"/>
    <property type="match status" value="1"/>
</dbReference>
<evidence type="ECO:0000313" key="3">
    <source>
        <dbReference type="EMBL" id="MDF0706864.1"/>
    </source>
</evidence>
<evidence type="ECO:0000259" key="2">
    <source>
        <dbReference type="Pfam" id="PF17836"/>
    </source>
</evidence>
<dbReference type="InterPro" id="IPR041561">
    <property type="entry name" value="PglD_N"/>
</dbReference>
<dbReference type="Gene3D" id="2.160.10.10">
    <property type="entry name" value="Hexapeptide repeat proteins"/>
    <property type="match status" value="1"/>
</dbReference>
<dbReference type="Pfam" id="PF17836">
    <property type="entry name" value="PglD_N"/>
    <property type="match status" value="1"/>
</dbReference>